<evidence type="ECO:0000313" key="2">
    <source>
        <dbReference type="Proteomes" id="UP001054252"/>
    </source>
</evidence>
<gene>
    <name evidence="1" type="ORF">SLEP1_g51403</name>
</gene>
<proteinExistence type="predicted"/>
<name>A0AAV5M6Q8_9ROSI</name>
<accession>A0AAV5M6Q8</accession>
<evidence type="ECO:0000313" key="1">
    <source>
        <dbReference type="EMBL" id="GKV44202.1"/>
    </source>
</evidence>
<organism evidence="1 2">
    <name type="scientific">Rubroshorea leprosula</name>
    <dbReference type="NCBI Taxonomy" id="152421"/>
    <lineage>
        <taxon>Eukaryota</taxon>
        <taxon>Viridiplantae</taxon>
        <taxon>Streptophyta</taxon>
        <taxon>Embryophyta</taxon>
        <taxon>Tracheophyta</taxon>
        <taxon>Spermatophyta</taxon>
        <taxon>Magnoliopsida</taxon>
        <taxon>eudicotyledons</taxon>
        <taxon>Gunneridae</taxon>
        <taxon>Pentapetalae</taxon>
        <taxon>rosids</taxon>
        <taxon>malvids</taxon>
        <taxon>Malvales</taxon>
        <taxon>Dipterocarpaceae</taxon>
        <taxon>Rubroshorea</taxon>
    </lineage>
</organism>
<dbReference type="Proteomes" id="UP001054252">
    <property type="component" value="Unassembled WGS sequence"/>
</dbReference>
<comment type="caution">
    <text evidence="1">The sequence shown here is derived from an EMBL/GenBank/DDBJ whole genome shotgun (WGS) entry which is preliminary data.</text>
</comment>
<dbReference type="AlphaFoldDB" id="A0AAV5M6Q8"/>
<protein>
    <submittedName>
        <fullName evidence="1">Uncharacterized protein</fullName>
    </submittedName>
</protein>
<reference evidence="1 2" key="1">
    <citation type="journal article" date="2021" name="Commun. Biol.">
        <title>The genome of Shorea leprosula (Dipterocarpaceae) highlights the ecological relevance of drought in aseasonal tropical rainforests.</title>
        <authorList>
            <person name="Ng K.K.S."/>
            <person name="Kobayashi M.J."/>
            <person name="Fawcett J.A."/>
            <person name="Hatakeyama M."/>
            <person name="Paape T."/>
            <person name="Ng C.H."/>
            <person name="Ang C.C."/>
            <person name="Tnah L.H."/>
            <person name="Lee C.T."/>
            <person name="Nishiyama T."/>
            <person name="Sese J."/>
            <person name="O'Brien M.J."/>
            <person name="Copetti D."/>
            <person name="Mohd Noor M.I."/>
            <person name="Ong R.C."/>
            <person name="Putra M."/>
            <person name="Sireger I.Z."/>
            <person name="Indrioko S."/>
            <person name="Kosugi Y."/>
            <person name="Izuno A."/>
            <person name="Isagi Y."/>
            <person name="Lee S.L."/>
            <person name="Shimizu K.K."/>
        </authorList>
    </citation>
    <scope>NUCLEOTIDE SEQUENCE [LARGE SCALE GENOMIC DNA]</scope>
    <source>
        <strain evidence="1">214</strain>
    </source>
</reference>
<keyword evidence="2" id="KW-1185">Reference proteome</keyword>
<dbReference type="CDD" id="cd22209">
    <property type="entry name" value="EMC10"/>
    <property type="match status" value="1"/>
</dbReference>
<sequence>MIDPDSFVNYSWLDVLIRKFQYLLQGDDFYRIRLPSNVLSPLGRNYIVSSVKAVS</sequence>
<dbReference type="EMBL" id="BPVZ01000178">
    <property type="protein sequence ID" value="GKV44202.1"/>
    <property type="molecule type" value="Genomic_DNA"/>
</dbReference>